<dbReference type="SUPFAM" id="SSF55961">
    <property type="entry name" value="Bet v1-like"/>
    <property type="match status" value="1"/>
</dbReference>
<dbReference type="EMBL" id="JAKGAQ010000002">
    <property type="protein sequence ID" value="MCF2871239.1"/>
    <property type="molecule type" value="Genomic_DNA"/>
</dbReference>
<dbReference type="RefSeq" id="WP_235225440.1">
    <property type="nucleotide sequence ID" value="NZ_JAKGAQ010000002.1"/>
</dbReference>
<gene>
    <name evidence="2" type="ORF">L0664_09180</name>
</gene>
<proteinExistence type="predicted"/>
<organism evidence="2 3">
    <name type="scientific">Octadecabacter dasysiphoniae</name>
    <dbReference type="NCBI Taxonomy" id="2909341"/>
    <lineage>
        <taxon>Bacteria</taxon>
        <taxon>Pseudomonadati</taxon>
        <taxon>Pseudomonadota</taxon>
        <taxon>Alphaproteobacteria</taxon>
        <taxon>Rhodobacterales</taxon>
        <taxon>Roseobacteraceae</taxon>
        <taxon>Octadecabacter</taxon>
    </lineage>
</organism>
<protein>
    <submittedName>
        <fullName evidence="2">Uncharacterized protein</fullName>
    </submittedName>
</protein>
<name>A0ABS9CWL2_9RHOB</name>
<keyword evidence="3" id="KW-1185">Reference proteome</keyword>
<accession>A0ABS9CWL2</accession>
<dbReference type="Proteomes" id="UP001200557">
    <property type="component" value="Unassembled WGS sequence"/>
</dbReference>
<sequence length="113" mass="12039">MRSSNTCAYPDAPSTGEGTLDIDTIIPTGNDACVSKCVMLAPEAPKSEKAGRYWGQNDDVIQTVFNDDLEIGENIQKGLVAGANTEILFGRYEIGLHLGTNAIHDALEGRLSA</sequence>
<evidence type="ECO:0000313" key="2">
    <source>
        <dbReference type="EMBL" id="MCF2871239.1"/>
    </source>
</evidence>
<evidence type="ECO:0000313" key="3">
    <source>
        <dbReference type="Proteomes" id="UP001200557"/>
    </source>
</evidence>
<reference evidence="2 3" key="1">
    <citation type="submission" date="2022-01" db="EMBL/GenBank/DDBJ databases">
        <title>Octadecabacter sp. nov., isolated from a marine alga.</title>
        <authorList>
            <person name="Jin M.S."/>
            <person name="Kim H.M."/>
            <person name="Han D.M."/>
            <person name="Jung J.J."/>
            <person name="Jeon C.O."/>
        </authorList>
    </citation>
    <scope>NUCLEOTIDE SEQUENCE [LARGE SCALE GENOMIC DNA]</scope>
    <source>
        <strain evidence="2 3">G9-8</strain>
    </source>
</reference>
<evidence type="ECO:0000256" key="1">
    <source>
        <dbReference type="SAM" id="MobiDB-lite"/>
    </source>
</evidence>
<feature type="region of interest" description="Disordered" evidence="1">
    <location>
        <begin position="1"/>
        <end position="20"/>
    </location>
</feature>
<comment type="caution">
    <text evidence="2">The sequence shown here is derived from an EMBL/GenBank/DDBJ whole genome shotgun (WGS) entry which is preliminary data.</text>
</comment>
<dbReference type="Gene3D" id="3.90.380.10">
    <property type="entry name" value="Naphthalene 1,2-dioxygenase Alpha Subunit, Chain A, domain 1"/>
    <property type="match status" value="1"/>
</dbReference>